<gene>
    <name evidence="1" type="ORF">F2P81_018545</name>
</gene>
<organism evidence="1 2">
    <name type="scientific">Scophthalmus maximus</name>
    <name type="common">Turbot</name>
    <name type="synonym">Psetta maxima</name>
    <dbReference type="NCBI Taxonomy" id="52904"/>
    <lineage>
        <taxon>Eukaryota</taxon>
        <taxon>Metazoa</taxon>
        <taxon>Chordata</taxon>
        <taxon>Craniata</taxon>
        <taxon>Vertebrata</taxon>
        <taxon>Euteleostomi</taxon>
        <taxon>Actinopterygii</taxon>
        <taxon>Neopterygii</taxon>
        <taxon>Teleostei</taxon>
        <taxon>Neoteleostei</taxon>
        <taxon>Acanthomorphata</taxon>
        <taxon>Carangaria</taxon>
        <taxon>Pleuronectiformes</taxon>
        <taxon>Pleuronectoidei</taxon>
        <taxon>Scophthalmidae</taxon>
        <taxon>Scophthalmus</taxon>
    </lineage>
</organism>
<comment type="caution">
    <text evidence="1">The sequence shown here is derived from an EMBL/GenBank/DDBJ whole genome shotgun (WGS) entry which is preliminary data.</text>
</comment>
<dbReference type="AlphaFoldDB" id="A0A6A4SCF3"/>
<protein>
    <submittedName>
        <fullName evidence="1">Uncharacterized protein</fullName>
    </submittedName>
</protein>
<dbReference type="EMBL" id="VEVO01000016">
    <property type="protein sequence ID" value="KAF0029440.1"/>
    <property type="molecule type" value="Genomic_DNA"/>
</dbReference>
<dbReference type="Proteomes" id="UP000438429">
    <property type="component" value="Unassembled WGS sequence"/>
</dbReference>
<reference evidence="1 2" key="1">
    <citation type="submission" date="2019-06" db="EMBL/GenBank/DDBJ databases">
        <title>Draft genomes of female and male turbot (Scophthalmus maximus).</title>
        <authorList>
            <person name="Xu H."/>
            <person name="Xu X.-W."/>
            <person name="Shao C."/>
            <person name="Chen S."/>
        </authorList>
    </citation>
    <scope>NUCLEOTIDE SEQUENCE [LARGE SCALE GENOMIC DNA]</scope>
    <source>
        <strain evidence="1">Ysfricsl-2016a</strain>
        <tissue evidence="1">Blood</tissue>
    </source>
</reference>
<accession>A0A6A4SCF3</accession>
<evidence type="ECO:0000313" key="2">
    <source>
        <dbReference type="Proteomes" id="UP000438429"/>
    </source>
</evidence>
<proteinExistence type="predicted"/>
<name>A0A6A4SCF3_SCOMX</name>
<evidence type="ECO:0000313" key="1">
    <source>
        <dbReference type="EMBL" id="KAF0029440.1"/>
    </source>
</evidence>
<sequence length="90" mass="10272">MSSARRASHRMPRVDVTLDEAAHLLPLPGPWIIDLSPPVPQRPPFATHHVSLVNRLMTAFGFSSTCVISPERAWYGTNFYLYENIDFYLK</sequence>